<feature type="compositionally biased region" description="Polar residues" evidence="2">
    <location>
        <begin position="37"/>
        <end position="48"/>
    </location>
</feature>
<keyword evidence="4" id="KW-1185">Reference proteome</keyword>
<dbReference type="OrthoDB" id="2596255at2759"/>
<reference evidence="3 4" key="1">
    <citation type="journal article" date="2016" name="Mol. Biol. Evol.">
        <title>Comparative Genomics of Early-Diverging Mushroom-Forming Fungi Provides Insights into the Origins of Lignocellulose Decay Capabilities.</title>
        <authorList>
            <person name="Nagy L.G."/>
            <person name="Riley R."/>
            <person name="Tritt A."/>
            <person name="Adam C."/>
            <person name="Daum C."/>
            <person name="Floudas D."/>
            <person name="Sun H."/>
            <person name="Yadav J.S."/>
            <person name="Pangilinan J."/>
            <person name="Larsson K.H."/>
            <person name="Matsuura K."/>
            <person name="Barry K."/>
            <person name="Labutti K."/>
            <person name="Kuo R."/>
            <person name="Ohm R.A."/>
            <person name="Bhattacharya S.S."/>
            <person name="Shirouzu T."/>
            <person name="Yoshinaga Y."/>
            <person name="Martin F.M."/>
            <person name="Grigoriev I.V."/>
            <person name="Hibbett D.S."/>
        </authorList>
    </citation>
    <scope>NUCLEOTIDE SEQUENCE [LARGE SCALE GENOMIC DNA]</scope>
    <source>
        <strain evidence="3 4">CBS 109695</strain>
    </source>
</reference>
<feature type="coiled-coil region" evidence="1">
    <location>
        <begin position="260"/>
        <end position="396"/>
    </location>
</feature>
<dbReference type="Proteomes" id="UP000076532">
    <property type="component" value="Unassembled WGS sequence"/>
</dbReference>
<evidence type="ECO:0000256" key="2">
    <source>
        <dbReference type="SAM" id="MobiDB-lite"/>
    </source>
</evidence>
<feature type="compositionally biased region" description="Basic and acidic residues" evidence="2">
    <location>
        <begin position="63"/>
        <end position="79"/>
    </location>
</feature>
<protein>
    <submittedName>
        <fullName evidence="3">Uncharacterized protein</fullName>
    </submittedName>
</protein>
<feature type="region of interest" description="Disordered" evidence="2">
    <location>
        <begin position="37"/>
        <end position="89"/>
    </location>
</feature>
<name>A0A166EN14_9AGAM</name>
<feature type="compositionally biased region" description="Polar residues" evidence="2">
    <location>
        <begin position="180"/>
        <end position="195"/>
    </location>
</feature>
<dbReference type="AlphaFoldDB" id="A0A166EN14"/>
<evidence type="ECO:0000256" key="1">
    <source>
        <dbReference type="SAM" id="Coils"/>
    </source>
</evidence>
<evidence type="ECO:0000313" key="3">
    <source>
        <dbReference type="EMBL" id="KZP15925.1"/>
    </source>
</evidence>
<accession>A0A166EN14</accession>
<proteinExistence type="predicted"/>
<feature type="non-terminal residue" evidence="3">
    <location>
        <position position="398"/>
    </location>
</feature>
<feature type="region of interest" description="Disordered" evidence="2">
    <location>
        <begin position="161"/>
        <end position="220"/>
    </location>
</feature>
<sequence>MDTNGQSEWHSIRPWSPRLALLVREITSVSATFILSSSLSEPPNGNSSEKTHGPVLSPASMDRAIDGTEHDPADDHESPDSEEVSGATQPRELIISNALARGLSVNVNGSPWQRVLIRIDDKVDEAVIIIYGLMPGRQYDIDMGLVQGGPGGLNLRRQVTTEDSDRANNGGKADHERPSSNEASPEASTSSQPLTTAAHIALPTPPQSPSPTAHPSSHISVEERAAQLRQTLSIVHDERAALTTSLKTARREAQKADAALRSQIDTLRRASEKNTAAENRAKQKVLALQEAVKRAQSATAEMEELVKEVENALPALQAERREKERMYNGVFTEAERTRKEIDREAEIAKKKAERGDAELSVLNNRLERISGKREKLEGEGGTIQELEEELRQIQMEIE</sequence>
<feature type="compositionally biased region" description="Basic and acidic residues" evidence="2">
    <location>
        <begin position="161"/>
        <end position="179"/>
    </location>
</feature>
<feature type="compositionally biased region" description="Polar residues" evidence="2">
    <location>
        <begin position="210"/>
        <end position="219"/>
    </location>
</feature>
<organism evidence="3 4">
    <name type="scientific">Athelia psychrophila</name>
    <dbReference type="NCBI Taxonomy" id="1759441"/>
    <lineage>
        <taxon>Eukaryota</taxon>
        <taxon>Fungi</taxon>
        <taxon>Dikarya</taxon>
        <taxon>Basidiomycota</taxon>
        <taxon>Agaricomycotina</taxon>
        <taxon>Agaricomycetes</taxon>
        <taxon>Agaricomycetidae</taxon>
        <taxon>Atheliales</taxon>
        <taxon>Atheliaceae</taxon>
        <taxon>Athelia</taxon>
    </lineage>
</organism>
<gene>
    <name evidence="3" type="ORF">FIBSPDRAFT_749550</name>
</gene>
<keyword evidence="1" id="KW-0175">Coiled coil</keyword>
<evidence type="ECO:0000313" key="4">
    <source>
        <dbReference type="Proteomes" id="UP000076532"/>
    </source>
</evidence>
<dbReference type="STRING" id="436010.A0A166EN14"/>
<dbReference type="EMBL" id="KV417599">
    <property type="protein sequence ID" value="KZP15925.1"/>
    <property type="molecule type" value="Genomic_DNA"/>
</dbReference>